<accession>A0A378TAC1</accession>
<evidence type="ECO:0000313" key="3">
    <source>
        <dbReference type="Proteomes" id="UP000254978"/>
    </source>
</evidence>
<name>A0A378TAC1_9MYCO</name>
<dbReference type="EMBL" id="UGQT01000001">
    <property type="protein sequence ID" value="STZ57414.1"/>
    <property type="molecule type" value="Genomic_DNA"/>
</dbReference>
<keyword evidence="1" id="KW-0472">Membrane</keyword>
<keyword evidence="1" id="KW-1133">Transmembrane helix</keyword>
<feature type="transmembrane region" description="Helical" evidence="1">
    <location>
        <begin position="20"/>
        <end position="38"/>
    </location>
</feature>
<sequence>MTPWRRGPGDEVWTYRYLRIGLVGAVVFLAVSVAITTATTGRWQPSISAYFYTTSHAALTGALCAVGLGLIAYKGSTATEDVLSNSAGFLAFIVALVPTARPPCAGTPASCGLWLPELGNATAAVPNNLTALAAATAVGIAFYAAVRAIDPAPQPRWPAPHPAQGWVWLAHAVQAVLVLAGLGVLWRWPGVFVEWAHDVAAIAMFAAIIAVVAHYAWYSARRPKRPGAGPRKITQAYVVIVGVMTIALVAAALLQPGGVVLIVEAILVTGFAAFWCVQTVDLWDNEDKYCRIGHTGSSGFQLPPPGAVG</sequence>
<dbReference type="Proteomes" id="UP000254978">
    <property type="component" value="Unassembled WGS sequence"/>
</dbReference>
<organism evidence="2 3">
    <name type="scientific">Mycolicibacterium tokaiense</name>
    <dbReference type="NCBI Taxonomy" id="39695"/>
    <lineage>
        <taxon>Bacteria</taxon>
        <taxon>Bacillati</taxon>
        <taxon>Actinomycetota</taxon>
        <taxon>Actinomycetes</taxon>
        <taxon>Mycobacteriales</taxon>
        <taxon>Mycobacteriaceae</taxon>
        <taxon>Mycolicibacterium</taxon>
    </lineage>
</organism>
<feature type="transmembrane region" description="Helical" evidence="1">
    <location>
        <begin position="236"/>
        <end position="254"/>
    </location>
</feature>
<keyword evidence="1" id="KW-0812">Transmembrane</keyword>
<protein>
    <submittedName>
        <fullName evidence="2">Uncharacterized protein</fullName>
    </submittedName>
</protein>
<evidence type="ECO:0000256" key="1">
    <source>
        <dbReference type="SAM" id="Phobius"/>
    </source>
</evidence>
<feature type="transmembrane region" description="Helical" evidence="1">
    <location>
        <begin position="166"/>
        <end position="189"/>
    </location>
</feature>
<evidence type="ECO:0000313" key="2">
    <source>
        <dbReference type="EMBL" id="STZ57414.1"/>
    </source>
</evidence>
<proteinExistence type="predicted"/>
<reference evidence="2 3" key="1">
    <citation type="submission" date="2018-06" db="EMBL/GenBank/DDBJ databases">
        <authorList>
            <consortium name="Pathogen Informatics"/>
            <person name="Doyle S."/>
        </authorList>
    </citation>
    <scope>NUCLEOTIDE SEQUENCE [LARGE SCALE GENOMIC DNA]</scope>
    <source>
        <strain evidence="2 3">NCTC10821</strain>
    </source>
</reference>
<gene>
    <name evidence="2" type="ORF">NCTC10821_00914</name>
</gene>
<dbReference type="AlphaFoldDB" id="A0A378TAC1"/>
<feature type="transmembrane region" description="Helical" evidence="1">
    <location>
        <begin position="129"/>
        <end position="146"/>
    </location>
</feature>
<feature type="transmembrane region" description="Helical" evidence="1">
    <location>
        <begin position="195"/>
        <end position="216"/>
    </location>
</feature>
<keyword evidence="3" id="KW-1185">Reference proteome</keyword>
<feature type="transmembrane region" description="Helical" evidence="1">
    <location>
        <begin position="260"/>
        <end position="283"/>
    </location>
</feature>
<feature type="transmembrane region" description="Helical" evidence="1">
    <location>
        <begin position="50"/>
        <end position="73"/>
    </location>
</feature>